<dbReference type="Gene3D" id="3.40.50.620">
    <property type="entry name" value="HUPs"/>
    <property type="match status" value="2"/>
</dbReference>
<name>A0A4R6P281_NOCIG</name>
<evidence type="ECO:0000256" key="1">
    <source>
        <dbReference type="ARBA" id="ARBA00008791"/>
    </source>
</evidence>
<dbReference type="InterPro" id="IPR006016">
    <property type="entry name" value="UspA"/>
</dbReference>
<comment type="caution">
    <text evidence="3">The sequence shown here is derived from an EMBL/GenBank/DDBJ whole genome shotgun (WGS) entry which is preliminary data.</text>
</comment>
<dbReference type="PRINTS" id="PR01438">
    <property type="entry name" value="UNVRSLSTRESS"/>
</dbReference>
<comment type="similarity">
    <text evidence="1">Belongs to the universal stress protein A family.</text>
</comment>
<organism evidence="3 4">
    <name type="scientific">Nocardia ignorata</name>
    <dbReference type="NCBI Taxonomy" id="145285"/>
    <lineage>
        <taxon>Bacteria</taxon>
        <taxon>Bacillati</taxon>
        <taxon>Actinomycetota</taxon>
        <taxon>Actinomycetes</taxon>
        <taxon>Mycobacteriales</taxon>
        <taxon>Nocardiaceae</taxon>
        <taxon>Nocardia</taxon>
    </lineage>
</organism>
<dbReference type="EMBL" id="SNXK01000007">
    <property type="protein sequence ID" value="TDP31824.1"/>
    <property type="molecule type" value="Genomic_DNA"/>
</dbReference>
<reference evidence="3 4" key="1">
    <citation type="submission" date="2019-03" db="EMBL/GenBank/DDBJ databases">
        <title>Genomic Encyclopedia of Type Strains, Phase IV (KMG-IV): sequencing the most valuable type-strain genomes for metagenomic binning, comparative biology and taxonomic classification.</title>
        <authorList>
            <person name="Goeker M."/>
        </authorList>
    </citation>
    <scope>NUCLEOTIDE SEQUENCE [LARGE SCALE GENOMIC DNA]</scope>
    <source>
        <strain evidence="3 4">DSM 44496</strain>
    </source>
</reference>
<dbReference type="RefSeq" id="WP_067487897.1">
    <property type="nucleotide sequence ID" value="NZ_SNXK01000007.1"/>
</dbReference>
<dbReference type="Pfam" id="PF00582">
    <property type="entry name" value="Usp"/>
    <property type="match status" value="2"/>
</dbReference>
<evidence type="ECO:0000313" key="3">
    <source>
        <dbReference type="EMBL" id="TDP31824.1"/>
    </source>
</evidence>
<dbReference type="AlphaFoldDB" id="A0A4R6P281"/>
<sequence length="306" mass="32555">MSEITTDEHNRQPATSAPVIVGVDDSSTAIRAAQWAAVVADARKAPLQLVHVAERDATVSASGQILDNARRAVLERWARTSSAPAPAISTVVLSGDPATRLLGLSTRACEVVVGSGCRATITRSMLGSVATTLAAASNCPLAVIRPPTSAAAAVGPVLVVVTATDSAVSPALSAAMRAAAERHCEVLVVTVTRPTARVATPRLEDHVEALLAEHERDFPTVRTRLVTYFGHARTAIEKFSATAQLVVTTRQRRQFWPLLSGATYSALQHTRCAVLVVPEQPSNPTTMERFRFRLSNRDLAAEQTID</sequence>
<evidence type="ECO:0000313" key="4">
    <source>
        <dbReference type="Proteomes" id="UP000295087"/>
    </source>
</evidence>
<dbReference type="PANTHER" id="PTHR46268:SF6">
    <property type="entry name" value="UNIVERSAL STRESS PROTEIN UP12"/>
    <property type="match status" value="1"/>
</dbReference>
<dbReference type="Proteomes" id="UP000295087">
    <property type="component" value="Unassembled WGS sequence"/>
</dbReference>
<keyword evidence="4" id="KW-1185">Reference proteome</keyword>
<feature type="domain" description="UspA" evidence="2">
    <location>
        <begin position="156"/>
        <end position="278"/>
    </location>
</feature>
<evidence type="ECO:0000259" key="2">
    <source>
        <dbReference type="Pfam" id="PF00582"/>
    </source>
</evidence>
<protein>
    <submittedName>
        <fullName evidence="3">Nucleotide-binding universal stress UspA family protein</fullName>
    </submittedName>
</protein>
<feature type="domain" description="UspA" evidence="2">
    <location>
        <begin position="19"/>
        <end position="145"/>
    </location>
</feature>
<dbReference type="PANTHER" id="PTHR46268">
    <property type="entry name" value="STRESS RESPONSE PROTEIN NHAX"/>
    <property type="match status" value="1"/>
</dbReference>
<dbReference type="InterPro" id="IPR006015">
    <property type="entry name" value="Universal_stress_UspA"/>
</dbReference>
<dbReference type="SUPFAM" id="SSF52402">
    <property type="entry name" value="Adenine nucleotide alpha hydrolases-like"/>
    <property type="match status" value="2"/>
</dbReference>
<accession>A0A4R6P281</accession>
<proteinExistence type="inferred from homology"/>
<gene>
    <name evidence="3" type="ORF">DFR75_10749</name>
</gene>
<dbReference type="InterPro" id="IPR014729">
    <property type="entry name" value="Rossmann-like_a/b/a_fold"/>
</dbReference>